<dbReference type="InterPro" id="IPR024775">
    <property type="entry name" value="DinB-like"/>
</dbReference>
<dbReference type="Gene3D" id="1.20.120.450">
    <property type="entry name" value="dinb family like domain"/>
    <property type="match status" value="1"/>
</dbReference>
<gene>
    <name evidence="3" type="ORF">SD70_02085</name>
</gene>
<proteinExistence type="predicted"/>
<feature type="domain" description="DinB-like" evidence="2">
    <location>
        <begin position="11"/>
        <end position="192"/>
    </location>
</feature>
<dbReference type="RefSeq" id="WP_041045114.1">
    <property type="nucleotide sequence ID" value="NZ_JXAK01000002.1"/>
</dbReference>
<dbReference type="EMBL" id="JXAK01000002">
    <property type="protein sequence ID" value="KIL42317.1"/>
    <property type="molecule type" value="Genomic_DNA"/>
</dbReference>
<evidence type="ECO:0000259" key="2">
    <source>
        <dbReference type="Pfam" id="PF12867"/>
    </source>
</evidence>
<feature type="region of interest" description="Disordered" evidence="1">
    <location>
        <begin position="112"/>
        <end position="137"/>
    </location>
</feature>
<feature type="compositionally biased region" description="Pro residues" evidence="1">
    <location>
        <begin position="115"/>
        <end position="132"/>
    </location>
</feature>
<dbReference type="InterPro" id="IPR034660">
    <property type="entry name" value="DinB/YfiT-like"/>
</dbReference>
<dbReference type="Pfam" id="PF12867">
    <property type="entry name" value="DinB_2"/>
    <property type="match status" value="1"/>
</dbReference>
<comment type="caution">
    <text evidence="3">The sequence shown here is derived from an EMBL/GenBank/DDBJ whole genome shotgun (WGS) entry which is preliminary data.</text>
</comment>
<dbReference type="SUPFAM" id="SSF109854">
    <property type="entry name" value="DinB/YfiT-like putative metalloenzymes"/>
    <property type="match status" value="1"/>
</dbReference>
<evidence type="ECO:0000313" key="4">
    <source>
        <dbReference type="Proteomes" id="UP000031967"/>
    </source>
</evidence>
<name>A0ABR5AMQ1_9BACL</name>
<accession>A0ABR5AMQ1</accession>
<organism evidence="3 4">
    <name type="scientific">Gordoniibacillus kamchatkensis</name>
    <dbReference type="NCBI Taxonomy" id="1590651"/>
    <lineage>
        <taxon>Bacteria</taxon>
        <taxon>Bacillati</taxon>
        <taxon>Bacillota</taxon>
        <taxon>Bacilli</taxon>
        <taxon>Bacillales</taxon>
        <taxon>Paenibacillaceae</taxon>
        <taxon>Gordoniibacillus</taxon>
    </lineage>
</organism>
<sequence>MTDTKTVLSKFEQTVAHYERELERYDLEQLTRKPGEEEWSLGQMYMHLIRSSLFMQLANVDACRKEGLDSGAPVSGVPGTREAAVAASSAPGATAATAAGKTEQGAALFAMGSFPPEPVRVPPSPQYTPPQPESKDELAQGLRQVLARMRELEPALAHIPPERTRPHPRLGGLNAVEWFLLVEMHYRHHLLQKARLDAFLGMEPAAG</sequence>
<reference evidence="3 4" key="1">
    <citation type="submission" date="2014-12" db="EMBL/GenBank/DDBJ databases">
        <title>Draft genome sequence of Paenibacillus kamchatkensis strain B-2647.</title>
        <authorList>
            <person name="Karlyshev A.V."/>
            <person name="Kudryashova E.B."/>
        </authorList>
    </citation>
    <scope>NUCLEOTIDE SEQUENCE [LARGE SCALE GENOMIC DNA]</scope>
    <source>
        <strain evidence="3 4">VKM B-2647</strain>
    </source>
</reference>
<dbReference type="Proteomes" id="UP000031967">
    <property type="component" value="Unassembled WGS sequence"/>
</dbReference>
<protein>
    <recommendedName>
        <fullName evidence="2">DinB-like domain-containing protein</fullName>
    </recommendedName>
</protein>
<keyword evidence="4" id="KW-1185">Reference proteome</keyword>
<evidence type="ECO:0000313" key="3">
    <source>
        <dbReference type="EMBL" id="KIL42317.1"/>
    </source>
</evidence>
<evidence type="ECO:0000256" key="1">
    <source>
        <dbReference type="SAM" id="MobiDB-lite"/>
    </source>
</evidence>